<feature type="domain" description="O-methyltransferase C-terminal" evidence="4">
    <location>
        <begin position="33"/>
        <end position="188"/>
    </location>
</feature>
<keyword evidence="2 5" id="KW-0808">Transferase</keyword>
<name>A0A6A6WV76_9PLEO</name>
<sequence>MADDFAGYMRSQGQSEGGRLAHLVDGFDWGALGAATVVDVGGSTGQASIALSMAFPRLQFTVQDLPEVVASAHTALQVLPAPVAERIRFEPHDFFTPQPQSAPDIYLLRKILHDWPASQAHHILNHLAAALRDGGNHRARLLIMDTILPPPGTLSAAQEARLRVRDLTMAQSFNSKERELGEWEHLFASTEPPLSLQAWRQPHGSTMAIMEVGLAG</sequence>
<protein>
    <submittedName>
        <fullName evidence="5">S-adenosyl-L-methionine-dependent methyltransferase</fullName>
    </submittedName>
</protein>
<dbReference type="InterPro" id="IPR029063">
    <property type="entry name" value="SAM-dependent_MTases_sf"/>
</dbReference>
<dbReference type="PANTHER" id="PTHR43712:SF19">
    <property type="entry name" value="DUAL O-METHYLTRANSFERASE_FAD-DEPENDENT MONOOXYGENASE ELCB"/>
    <property type="match status" value="1"/>
</dbReference>
<proteinExistence type="predicted"/>
<dbReference type="OrthoDB" id="2410195at2759"/>
<evidence type="ECO:0000259" key="4">
    <source>
        <dbReference type="Pfam" id="PF00891"/>
    </source>
</evidence>
<evidence type="ECO:0000256" key="3">
    <source>
        <dbReference type="ARBA" id="ARBA00022691"/>
    </source>
</evidence>
<gene>
    <name evidence="5" type="ORF">K505DRAFT_329535</name>
</gene>
<keyword evidence="3" id="KW-0949">S-adenosyl-L-methionine</keyword>
<dbReference type="EMBL" id="MU002295">
    <property type="protein sequence ID" value="KAF2787637.1"/>
    <property type="molecule type" value="Genomic_DNA"/>
</dbReference>
<feature type="non-terminal residue" evidence="5">
    <location>
        <position position="1"/>
    </location>
</feature>
<keyword evidence="6" id="KW-1185">Reference proteome</keyword>
<evidence type="ECO:0000313" key="5">
    <source>
        <dbReference type="EMBL" id="KAF2787637.1"/>
    </source>
</evidence>
<dbReference type="AlphaFoldDB" id="A0A6A6WV76"/>
<dbReference type="SUPFAM" id="SSF53335">
    <property type="entry name" value="S-adenosyl-L-methionine-dependent methyltransferases"/>
    <property type="match status" value="1"/>
</dbReference>
<dbReference type="Gene3D" id="3.40.50.150">
    <property type="entry name" value="Vaccinia Virus protein VP39"/>
    <property type="match status" value="1"/>
</dbReference>
<dbReference type="PROSITE" id="PS51683">
    <property type="entry name" value="SAM_OMT_II"/>
    <property type="match status" value="1"/>
</dbReference>
<evidence type="ECO:0000313" key="6">
    <source>
        <dbReference type="Proteomes" id="UP000799757"/>
    </source>
</evidence>
<evidence type="ECO:0000256" key="2">
    <source>
        <dbReference type="ARBA" id="ARBA00022679"/>
    </source>
</evidence>
<evidence type="ECO:0000256" key="1">
    <source>
        <dbReference type="ARBA" id="ARBA00022603"/>
    </source>
</evidence>
<dbReference type="PANTHER" id="PTHR43712">
    <property type="entry name" value="PUTATIVE (AFU_ORTHOLOGUE AFUA_4G14580)-RELATED"/>
    <property type="match status" value="1"/>
</dbReference>
<reference evidence="5" key="1">
    <citation type="journal article" date="2020" name="Stud. Mycol.">
        <title>101 Dothideomycetes genomes: a test case for predicting lifestyles and emergence of pathogens.</title>
        <authorList>
            <person name="Haridas S."/>
            <person name="Albert R."/>
            <person name="Binder M."/>
            <person name="Bloem J."/>
            <person name="Labutti K."/>
            <person name="Salamov A."/>
            <person name="Andreopoulos B."/>
            <person name="Baker S."/>
            <person name="Barry K."/>
            <person name="Bills G."/>
            <person name="Bluhm B."/>
            <person name="Cannon C."/>
            <person name="Castanera R."/>
            <person name="Culley D."/>
            <person name="Daum C."/>
            <person name="Ezra D."/>
            <person name="Gonzalez J."/>
            <person name="Henrissat B."/>
            <person name="Kuo A."/>
            <person name="Liang C."/>
            <person name="Lipzen A."/>
            <person name="Lutzoni F."/>
            <person name="Magnuson J."/>
            <person name="Mondo S."/>
            <person name="Nolan M."/>
            <person name="Ohm R."/>
            <person name="Pangilinan J."/>
            <person name="Park H.-J."/>
            <person name="Ramirez L."/>
            <person name="Alfaro M."/>
            <person name="Sun H."/>
            <person name="Tritt A."/>
            <person name="Yoshinaga Y."/>
            <person name="Zwiers L.-H."/>
            <person name="Turgeon B."/>
            <person name="Goodwin S."/>
            <person name="Spatafora J."/>
            <person name="Crous P."/>
            <person name="Grigoriev I."/>
        </authorList>
    </citation>
    <scope>NUCLEOTIDE SEQUENCE</scope>
    <source>
        <strain evidence="5">CBS 109.77</strain>
    </source>
</reference>
<dbReference type="InterPro" id="IPR001077">
    <property type="entry name" value="COMT_C"/>
</dbReference>
<dbReference type="Proteomes" id="UP000799757">
    <property type="component" value="Unassembled WGS sequence"/>
</dbReference>
<accession>A0A6A6WV76</accession>
<dbReference type="GO" id="GO:0008171">
    <property type="term" value="F:O-methyltransferase activity"/>
    <property type="evidence" value="ECO:0007669"/>
    <property type="project" value="InterPro"/>
</dbReference>
<dbReference type="InterPro" id="IPR016461">
    <property type="entry name" value="COMT-like"/>
</dbReference>
<keyword evidence="1 5" id="KW-0489">Methyltransferase</keyword>
<organism evidence="5 6">
    <name type="scientific">Melanomma pulvis-pyrius CBS 109.77</name>
    <dbReference type="NCBI Taxonomy" id="1314802"/>
    <lineage>
        <taxon>Eukaryota</taxon>
        <taxon>Fungi</taxon>
        <taxon>Dikarya</taxon>
        <taxon>Ascomycota</taxon>
        <taxon>Pezizomycotina</taxon>
        <taxon>Dothideomycetes</taxon>
        <taxon>Pleosporomycetidae</taxon>
        <taxon>Pleosporales</taxon>
        <taxon>Melanommataceae</taxon>
        <taxon>Melanomma</taxon>
    </lineage>
</organism>
<dbReference type="GO" id="GO:0032259">
    <property type="term" value="P:methylation"/>
    <property type="evidence" value="ECO:0007669"/>
    <property type="project" value="UniProtKB-KW"/>
</dbReference>
<dbReference type="Pfam" id="PF00891">
    <property type="entry name" value="Methyltransf_2"/>
    <property type="match status" value="1"/>
</dbReference>